<dbReference type="PANTHER" id="PTHR23305:SF18">
    <property type="entry name" value="OBG-TYPE G DOMAIN-CONTAINING PROTEIN"/>
    <property type="match status" value="1"/>
</dbReference>
<dbReference type="InterPro" id="IPR012676">
    <property type="entry name" value="TGS-like"/>
</dbReference>
<dbReference type="Pfam" id="PF06071">
    <property type="entry name" value="YchF-GTPase_C"/>
    <property type="match status" value="1"/>
</dbReference>
<evidence type="ECO:0000256" key="4">
    <source>
        <dbReference type="ARBA" id="ARBA00022840"/>
    </source>
</evidence>
<accession>A0A101HNJ2</accession>
<dbReference type="AlphaFoldDB" id="A0A101HNJ2"/>
<dbReference type="GO" id="GO:0046872">
    <property type="term" value="F:metal ion binding"/>
    <property type="evidence" value="ECO:0007669"/>
    <property type="project" value="UniProtKB-KW"/>
</dbReference>
<dbReference type="Gene3D" id="1.10.150.300">
    <property type="entry name" value="TGS-like domain"/>
    <property type="match status" value="1"/>
</dbReference>
<dbReference type="SUPFAM" id="SSF52540">
    <property type="entry name" value="P-loop containing nucleoside triphosphate hydrolases"/>
    <property type="match status" value="1"/>
</dbReference>
<sequence length="359" mass="40524">MEIGIFGLPLSGKSTLFTLLTGVEPHSSHKNEAHTAVAKVHDRRVDELSKIFNPKKTVYATVSFTDIPGYDLSSNQKEKNRILQFIQNSEAVLAVVRAFKDASVPWPTEAYTPVKQLETIETELLVRDMEVVENRLARLEEAKKKRKLSTEEEREIELLHLIEKGFEDNSFASQIDFAEEDLKLLGSLALFTAKPIIVAINLDENQFSSGEYPERDLLLSRIDESGFAHIELSGKIEAELVELSDEDREMFMEKLGISESGIERLSRVVYRHMGLISFLTVGEDEVRAWTIKKNTPAKAAAGKIHTDLERSFIRAEVIPYEDFMTVRSMQEAKSRGMVKVVGKEEIVKDGDIFHVLANA</sequence>
<evidence type="ECO:0000313" key="7">
    <source>
        <dbReference type="EMBL" id="KUK80181.1"/>
    </source>
</evidence>
<dbReference type="InterPro" id="IPR012675">
    <property type="entry name" value="Beta-grasp_dom_sf"/>
</dbReference>
<dbReference type="Gene3D" id="3.40.50.300">
    <property type="entry name" value="P-loop containing nucleotide triphosphate hydrolases"/>
    <property type="match status" value="1"/>
</dbReference>
<evidence type="ECO:0000256" key="1">
    <source>
        <dbReference type="ARBA" id="ARBA00001946"/>
    </source>
</evidence>
<dbReference type="Proteomes" id="UP000054092">
    <property type="component" value="Unassembled WGS sequence"/>
</dbReference>
<dbReference type="InterPro" id="IPR027417">
    <property type="entry name" value="P-loop_NTPase"/>
</dbReference>
<dbReference type="GO" id="GO:0005737">
    <property type="term" value="C:cytoplasm"/>
    <property type="evidence" value="ECO:0007669"/>
    <property type="project" value="TreeGrafter"/>
</dbReference>
<keyword evidence="2" id="KW-0479">Metal-binding</keyword>
<evidence type="ECO:0000256" key="3">
    <source>
        <dbReference type="ARBA" id="ARBA00022741"/>
    </source>
</evidence>
<dbReference type="PROSITE" id="PS51880">
    <property type="entry name" value="TGS"/>
    <property type="match status" value="1"/>
</dbReference>
<evidence type="ECO:0000256" key="5">
    <source>
        <dbReference type="SAM" id="Coils"/>
    </source>
</evidence>
<keyword evidence="3" id="KW-0547">Nucleotide-binding</keyword>
<keyword evidence="5" id="KW-0175">Coiled coil</keyword>
<reference evidence="8" key="1">
    <citation type="journal article" date="2015" name="MBio">
        <title>Genome-Resolved Metagenomic Analysis Reveals Roles for Candidate Phyla and Other Microbial Community Members in Biogeochemical Transformations in Oil Reservoirs.</title>
        <authorList>
            <person name="Hu P."/>
            <person name="Tom L."/>
            <person name="Singh A."/>
            <person name="Thomas B.C."/>
            <person name="Baker B.J."/>
            <person name="Piceno Y.M."/>
            <person name="Andersen G.L."/>
            <person name="Banfield J.F."/>
        </authorList>
    </citation>
    <scope>NUCLEOTIDE SEQUENCE [LARGE SCALE GENOMIC DNA]</scope>
</reference>
<evidence type="ECO:0000256" key="2">
    <source>
        <dbReference type="ARBA" id="ARBA00022723"/>
    </source>
</evidence>
<dbReference type="InterPro" id="IPR004396">
    <property type="entry name" value="ATPase_YchF/OLA1"/>
</dbReference>
<dbReference type="InterPro" id="IPR023192">
    <property type="entry name" value="TGS-like_dom_sf"/>
</dbReference>
<dbReference type="Gene3D" id="3.10.20.30">
    <property type="match status" value="1"/>
</dbReference>
<dbReference type="PIRSF" id="PIRSF006641">
    <property type="entry name" value="CHP00092"/>
    <property type="match status" value="1"/>
</dbReference>
<dbReference type="FunFam" id="3.10.20.30:FF:000001">
    <property type="entry name" value="Ribosome-binding ATPase YchF"/>
    <property type="match status" value="1"/>
</dbReference>
<proteinExistence type="predicted"/>
<dbReference type="GO" id="GO:0005525">
    <property type="term" value="F:GTP binding"/>
    <property type="evidence" value="ECO:0007669"/>
    <property type="project" value="InterPro"/>
</dbReference>
<dbReference type="SUPFAM" id="SSF81271">
    <property type="entry name" value="TGS-like"/>
    <property type="match status" value="1"/>
</dbReference>
<feature type="coiled-coil region" evidence="5">
    <location>
        <begin position="122"/>
        <end position="149"/>
    </location>
</feature>
<dbReference type="PRINTS" id="PR00326">
    <property type="entry name" value="GTP1OBG"/>
</dbReference>
<dbReference type="PANTHER" id="PTHR23305">
    <property type="entry name" value="OBG GTPASE FAMILY"/>
    <property type="match status" value="1"/>
</dbReference>
<dbReference type="InterPro" id="IPR006073">
    <property type="entry name" value="GTP-bd"/>
</dbReference>
<keyword evidence="4" id="KW-0067">ATP-binding</keyword>
<dbReference type="EMBL" id="LGGP01000194">
    <property type="protein sequence ID" value="KUK80181.1"/>
    <property type="molecule type" value="Genomic_DNA"/>
</dbReference>
<dbReference type="GO" id="GO:0016887">
    <property type="term" value="F:ATP hydrolysis activity"/>
    <property type="evidence" value="ECO:0007669"/>
    <property type="project" value="InterPro"/>
</dbReference>
<dbReference type="InterPro" id="IPR004095">
    <property type="entry name" value="TGS"/>
</dbReference>
<dbReference type="PATRIC" id="fig|1184387.3.peg.1555"/>
<comment type="cofactor">
    <cofactor evidence="1">
        <name>Mg(2+)</name>
        <dbReference type="ChEBI" id="CHEBI:18420"/>
    </cofactor>
</comment>
<dbReference type="Pfam" id="PF01926">
    <property type="entry name" value="MMR_HSR1"/>
    <property type="match status" value="1"/>
</dbReference>
<protein>
    <submittedName>
        <fullName evidence="7">GTP-binding protein YchF</fullName>
    </submittedName>
</protein>
<dbReference type="GO" id="GO:0005524">
    <property type="term" value="F:ATP binding"/>
    <property type="evidence" value="ECO:0007669"/>
    <property type="project" value="UniProtKB-KW"/>
</dbReference>
<organism evidence="7 8">
    <name type="scientific">Mesotoga prima</name>
    <dbReference type="NCBI Taxonomy" id="1184387"/>
    <lineage>
        <taxon>Bacteria</taxon>
        <taxon>Thermotogati</taxon>
        <taxon>Thermotogota</taxon>
        <taxon>Thermotogae</taxon>
        <taxon>Kosmotogales</taxon>
        <taxon>Kosmotogaceae</taxon>
        <taxon>Mesotoga</taxon>
    </lineage>
</organism>
<feature type="domain" description="TGS" evidence="6">
    <location>
        <begin position="274"/>
        <end position="357"/>
    </location>
</feature>
<evidence type="ECO:0000259" key="6">
    <source>
        <dbReference type="PROSITE" id="PS51880"/>
    </source>
</evidence>
<dbReference type="InterPro" id="IPR013029">
    <property type="entry name" value="YchF_C"/>
</dbReference>
<evidence type="ECO:0000313" key="8">
    <source>
        <dbReference type="Proteomes" id="UP000054092"/>
    </source>
</evidence>
<name>A0A101HNJ2_9BACT</name>
<comment type="caution">
    <text evidence="7">The sequence shown here is derived from an EMBL/GenBank/DDBJ whole genome shotgun (WGS) entry which is preliminary data.</text>
</comment>
<gene>
    <name evidence="7" type="ORF">XD94_1123</name>
</gene>